<feature type="compositionally biased region" description="Low complexity" evidence="1">
    <location>
        <begin position="176"/>
        <end position="219"/>
    </location>
</feature>
<feature type="region of interest" description="Disordered" evidence="1">
    <location>
        <begin position="174"/>
        <end position="260"/>
    </location>
</feature>
<gene>
    <name evidence="2" type="ORF">OV079_51275</name>
</gene>
<reference evidence="2" key="1">
    <citation type="submission" date="2022-11" db="EMBL/GenBank/DDBJ databases">
        <title>Minimal conservation of predation-associated metabolite biosynthetic gene clusters underscores biosynthetic potential of Myxococcota including descriptions for ten novel species: Archangium lansinium sp. nov., Myxococcus landrumus sp. nov., Nannocystis bai.</title>
        <authorList>
            <person name="Ahearne A."/>
            <person name="Stevens C."/>
            <person name="Phillips K."/>
        </authorList>
    </citation>
    <scope>NUCLEOTIDE SEQUENCE</scope>
    <source>
        <strain evidence="2">Na p29</strain>
    </source>
</reference>
<organism evidence="2 3">
    <name type="scientific">Nannocystis pusilla</name>
    <dbReference type="NCBI Taxonomy" id="889268"/>
    <lineage>
        <taxon>Bacteria</taxon>
        <taxon>Pseudomonadati</taxon>
        <taxon>Myxococcota</taxon>
        <taxon>Polyangia</taxon>
        <taxon>Nannocystales</taxon>
        <taxon>Nannocystaceae</taxon>
        <taxon>Nannocystis</taxon>
    </lineage>
</organism>
<dbReference type="AlphaFoldDB" id="A0A9X3F0I4"/>
<evidence type="ECO:0000313" key="2">
    <source>
        <dbReference type="EMBL" id="MCY1013774.1"/>
    </source>
</evidence>
<protein>
    <submittedName>
        <fullName evidence="2">Uncharacterized protein</fullName>
    </submittedName>
</protein>
<dbReference type="Proteomes" id="UP001150924">
    <property type="component" value="Unassembled WGS sequence"/>
</dbReference>
<evidence type="ECO:0000256" key="1">
    <source>
        <dbReference type="SAM" id="MobiDB-lite"/>
    </source>
</evidence>
<evidence type="ECO:0000313" key="3">
    <source>
        <dbReference type="Proteomes" id="UP001150924"/>
    </source>
</evidence>
<sequence>MPRKKTRRRRRRTPRPAVWHYDPPDELEELLGALDIEDELVMLLDDAPGPRAHPQQRPVRMGRDDLVRSPLSQSWAARATDCGAGVARLARGLDYLLSGALLDLQVSRGRLAALVQGSRRYRVVVDVLLPPAADMRAALERVQGVRAAAPPGTEPRLAVQQAIVAGGSHLFRARRSSAPSAPVPTASPASTSSPRCSASASCSRASPSCCSRCGAIRPPRCARPRRSCFRRSPPIGSRSSTTSALSSASICSSSPRPART</sequence>
<name>A0A9X3F0I4_9BACT</name>
<accession>A0A9X3F0I4</accession>
<keyword evidence="3" id="KW-1185">Reference proteome</keyword>
<proteinExistence type="predicted"/>
<dbReference type="EMBL" id="JAPNKE010000002">
    <property type="protein sequence ID" value="MCY1013774.1"/>
    <property type="molecule type" value="Genomic_DNA"/>
</dbReference>
<feature type="compositionally biased region" description="Low complexity" evidence="1">
    <location>
        <begin position="230"/>
        <end position="260"/>
    </location>
</feature>
<comment type="caution">
    <text evidence="2">The sequence shown here is derived from an EMBL/GenBank/DDBJ whole genome shotgun (WGS) entry which is preliminary data.</text>
</comment>
<feature type="compositionally biased region" description="Basic residues" evidence="1">
    <location>
        <begin position="220"/>
        <end position="229"/>
    </location>
</feature>